<dbReference type="Pfam" id="PF06822">
    <property type="entry name" value="DUF1235"/>
    <property type="match status" value="1"/>
</dbReference>
<evidence type="ECO:0000313" key="2">
    <source>
        <dbReference type="Proteomes" id="UP000249273"/>
    </source>
</evidence>
<keyword evidence="2" id="KW-1185">Reference proteome</keyword>
<dbReference type="EMBL" id="MH427217">
    <property type="protein sequence ID" value="AWU47172.1"/>
    <property type="molecule type" value="Genomic_DNA"/>
</dbReference>
<proteinExistence type="predicted"/>
<dbReference type="RefSeq" id="YP_009480665.1">
    <property type="nucleotide sequence ID" value="NC_037656.1"/>
</dbReference>
<dbReference type="KEGG" id="vg:36841124"/>
<dbReference type="GeneID" id="36841124"/>
<accession>A0A2U9QHW6</accession>
<evidence type="ECO:0000313" key="1">
    <source>
        <dbReference type="EMBL" id="AWU47172.1"/>
    </source>
</evidence>
<reference evidence="1" key="1">
    <citation type="submission" date="2018-05" db="EMBL/GenBank/DDBJ databases">
        <title>Complete Genome Sequence of a Novel Sea Otter Poxvirus.</title>
        <authorList>
            <person name="Jacob J.M."/>
            <person name="Subramaniam K."/>
            <person name="Tu S.-L."/>
            <person name="Nielsen O."/>
            <person name="Tuomi P.A."/>
            <person name="Upton C."/>
            <person name="Waltzek T.B."/>
        </authorList>
    </citation>
    <scope>NUCLEOTIDE SEQUENCE [LARGE SCALE GENOMIC DNA]</scope>
    <source>
        <strain evidence="1">ELK</strain>
    </source>
</reference>
<organism evidence="1">
    <name type="scientific">Sea otter poxvirus</name>
    <dbReference type="NCBI Taxonomy" id="1416741"/>
    <lineage>
        <taxon>Viruses</taxon>
        <taxon>Varidnaviria</taxon>
        <taxon>Bamfordvirae</taxon>
        <taxon>Nucleocytoviricota</taxon>
        <taxon>Pokkesviricetes</taxon>
        <taxon>Chitovirales</taxon>
        <taxon>Poxviridae</taxon>
        <taxon>Chordopoxvirinae</taxon>
        <taxon>Mustelpoxvirus</taxon>
        <taxon>Mustelpoxvirus seaotterpox</taxon>
        <taxon>Sea otterpox virus</taxon>
    </lineage>
</organism>
<dbReference type="OrthoDB" id="7480at10239"/>
<dbReference type="Proteomes" id="UP000249273">
    <property type="component" value="Segment"/>
</dbReference>
<protein>
    <submittedName>
        <fullName evidence="1">Uncharacterized protein</fullName>
    </submittedName>
</protein>
<name>A0A2U9QHW6_9POXV</name>
<dbReference type="InterPro" id="IPR009641">
    <property type="entry name" value="Vaccinia_virus_A37"/>
</dbReference>
<sequence>MPQFKVVSYFPFAVFKKHLMINFTNGIPIPNHNYKSGKTGKQFEIYKDCSGLLCEISKHFLGGISSLINNIVYQRFYVGEGYQMDSVTNDMTSKVIICTRASAPENTLVIRSTTSCESATLELFAGMVIVLSNTAYYEVSTVSGGSVVLAILSVSVPELEGKHIIDTLNNVMYLTSPRIMKHKLNYITVSFRRLKDAVTKQVVCEQYCLDGQWYTILYITPNHKRCLSSLCIGTTSLEPVVGTKTYNEIHEKILQLIPPYNICTVKKCVYSNRYGLRVGNEEILYCMFKLDNGYVEKNQ</sequence>
<gene>
    <name evidence="1" type="primary">SOPV-ELK-127</name>
</gene>